<dbReference type="EMBL" id="GBRH01167261">
    <property type="protein sequence ID" value="JAE30635.1"/>
    <property type="molecule type" value="Transcribed_RNA"/>
</dbReference>
<accession>A0A0A9H0A4</accession>
<dbReference type="AlphaFoldDB" id="A0A0A9H0A4"/>
<reference evidence="1" key="2">
    <citation type="journal article" date="2015" name="Data Brief">
        <title>Shoot transcriptome of the giant reed, Arundo donax.</title>
        <authorList>
            <person name="Barrero R.A."/>
            <person name="Guerrero F.D."/>
            <person name="Moolhuijzen P."/>
            <person name="Goolsby J.A."/>
            <person name="Tidwell J."/>
            <person name="Bellgard S.E."/>
            <person name="Bellgard M.I."/>
        </authorList>
    </citation>
    <scope>NUCLEOTIDE SEQUENCE</scope>
    <source>
        <tissue evidence="1">Shoot tissue taken approximately 20 cm above the soil surface</tissue>
    </source>
</reference>
<proteinExistence type="predicted"/>
<name>A0A0A9H0A4_ARUDO</name>
<evidence type="ECO:0000313" key="1">
    <source>
        <dbReference type="EMBL" id="JAE30635.1"/>
    </source>
</evidence>
<protein>
    <submittedName>
        <fullName evidence="1">Uncharacterized protein</fullName>
    </submittedName>
</protein>
<sequence length="61" mass="6595">MKNSTVLKPSMPHIWMLKKGDKSKHGAQLRIGVLCGVLVNSNLSCTVAVDLDVDFQLDGGK</sequence>
<organism evidence="1">
    <name type="scientific">Arundo donax</name>
    <name type="common">Giant reed</name>
    <name type="synonym">Donax arundinaceus</name>
    <dbReference type="NCBI Taxonomy" id="35708"/>
    <lineage>
        <taxon>Eukaryota</taxon>
        <taxon>Viridiplantae</taxon>
        <taxon>Streptophyta</taxon>
        <taxon>Embryophyta</taxon>
        <taxon>Tracheophyta</taxon>
        <taxon>Spermatophyta</taxon>
        <taxon>Magnoliopsida</taxon>
        <taxon>Liliopsida</taxon>
        <taxon>Poales</taxon>
        <taxon>Poaceae</taxon>
        <taxon>PACMAD clade</taxon>
        <taxon>Arundinoideae</taxon>
        <taxon>Arundineae</taxon>
        <taxon>Arundo</taxon>
    </lineage>
</organism>
<reference evidence="1" key="1">
    <citation type="submission" date="2014-09" db="EMBL/GenBank/DDBJ databases">
        <authorList>
            <person name="Magalhaes I.L.F."/>
            <person name="Oliveira U."/>
            <person name="Santos F.R."/>
            <person name="Vidigal T.H.D.A."/>
            <person name="Brescovit A.D."/>
            <person name="Santos A.J."/>
        </authorList>
    </citation>
    <scope>NUCLEOTIDE SEQUENCE</scope>
    <source>
        <tissue evidence="1">Shoot tissue taken approximately 20 cm above the soil surface</tissue>
    </source>
</reference>